<dbReference type="PANTHER" id="PTHR43527">
    <property type="entry name" value="4-DIPHOSPHOCYTIDYL-2-C-METHYL-D-ERYTHRITOL KINASE, CHLOROPLASTIC"/>
    <property type="match status" value="1"/>
</dbReference>
<dbReference type="GO" id="GO:0016114">
    <property type="term" value="P:terpenoid biosynthetic process"/>
    <property type="evidence" value="ECO:0007669"/>
    <property type="project" value="UniProtKB-UniRule"/>
</dbReference>
<feature type="domain" description="GHMP kinase N-terminal" evidence="10">
    <location>
        <begin position="63"/>
        <end position="141"/>
    </location>
</feature>
<comment type="catalytic activity">
    <reaction evidence="9">
        <text>4-CDP-2-C-methyl-D-erythritol + ATP = 4-CDP-2-C-methyl-D-erythritol 2-phosphate + ADP + H(+)</text>
        <dbReference type="Rhea" id="RHEA:18437"/>
        <dbReference type="ChEBI" id="CHEBI:15378"/>
        <dbReference type="ChEBI" id="CHEBI:30616"/>
        <dbReference type="ChEBI" id="CHEBI:57823"/>
        <dbReference type="ChEBI" id="CHEBI:57919"/>
        <dbReference type="ChEBI" id="CHEBI:456216"/>
        <dbReference type="EC" id="2.7.1.148"/>
    </reaction>
</comment>
<keyword evidence="5 9" id="KW-0547">Nucleotide-binding</keyword>
<comment type="similarity">
    <text evidence="1 9">Belongs to the GHMP kinase family. IspE subfamily.</text>
</comment>
<feature type="active site" evidence="9">
    <location>
        <position position="133"/>
    </location>
</feature>
<dbReference type="Gene3D" id="3.30.70.890">
    <property type="entry name" value="GHMP kinase, C-terminal domain"/>
    <property type="match status" value="1"/>
</dbReference>
<evidence type="ECO:0000256" key="7">
    <source>
        <dbReference type="ARBA" id="ARBA00022840"/>
    </source>
</evidence>
<keyword evidence="6 9" id="KW-0418">Kinase</keyword>
<comment type="pathway">
    <text evidence="9">Isoprenoid biosynthesis; isopentenyl diphosphate biosynthesis via DXP pathway; isopentenyl diphosphate from 1-deoxy-D-xylulose 5-phosphate: step 3/6.</text>
</comment>
<dbReference type="HAMAP" id="MF_00061">
    <property type="entry name" value="IspE"/>
    <property type="match status" value="1"/>
</dbReference>
<dbReference type="Proteomes" id="UP000886819">
    <property type="component" value="Unassembled WGS sequence"/>
</dbReference>
<evidence type="ECO:0000256" key="4">
    <source>
        <dbReference type="ARBA" id="ARBA00022679"/>
    </source>
</evidence>
<dbReference type="Pfam" id="PF08544">
    <property type="entry name" value="GHMP_kinases_C"/>
    <property type="match status" value="1"/>
</dbReference>
<evidence type="ECO:0000256" key="5">
    <source>
        <dbReference type="ARBA" id="ARBA00022741"/>
    </source>
</evidence>
<evidence type="ECO:0000256" key="9">
    <source>
        <dbReference type="HAMAP-Rule" id="MF_00061"/>
    </source>
</evidence>
<dbReference type="InterPro" id="IPR036554">
    <property type="entry name" value="GHMP_kinase_C_sf"/>
</dbReference>
<dbReference type="Gene3D" id="3.30.230.10">
    <property type="match status" value="1"/>
</dbReference>
<dbReference type="InterPro" id="IPR020568">
    <property type="entry name" value="Ribosomal_Su5_D2-typ_SF"/>
</dbReference>
<evidence type="ECO:0000256" key="8">
    <source>
        <dbReference type="ARBA" id="ARBA00032554"/>
    </source>
</evidence>
<dbReference type="InterPro" id="IPR014721">
    <property type="entry name" value="Ribsml_uS5_D2-typ_fold_subgr"/>
</dbReference>
<feature type="domain" description="GHMP kinase C-terminal" evidence="11">
    <location>
        <begin position="197"/>
        <end position="272"/>
    </location>
</feature>
<dbReference type="EMBL" id="DVFI01000043">
    <property type="protein sequence ID" value="HIQ62588.1"/>
    <property type="molecule type" value="Genomic_DNA"/>
</dbReference>
<feature type="active site" evidence="9">
    <location>
        <position position="8"/>
    </location>
</feature>
<dbReference type="SUPFAM" id="SSF54211">
    <property type="entry name" value="Ribosomal protein S5 domain 2-like"/>
    <property type="match status" value="1"/>
</dbReference>
<protein>
    <recommendedName>
        <fullName evidence="3 9">4-diphosphocytidyl-2-C-methyl-D-erythritol kinase</fullName>
        <shortName evidence="9">CMK</shortName>
        <ecNumber evidence="2 9">2.7.1.148</ecNumber>
    </recommendedName>
    <alternativeName>
        <fullName evidence="8 9">4-(cytidine-5'-diphospho)-2-C-methyl-D-erythritol kinase</fullName>
    </alternativeName>
</protein>
<keyword evidence="9" id="KW-0414">Isoprene biosynthesis</keyword>
<dbReference type="NCBIfam" id="NF011202">
    <property type="entry name" value="PRK14608.1"/>
    <property type="match status" value="1"/>
</dbReference>
<evidence type="ECO:0000256" key="1">
    <source>
        <dbReference type="ARBA" id="ARBA00009684"/>
    </source>
</evidence>
<organism evidence="12 13">
    <name type="scientific">Candidatus Avichristensenella intestinipullorum</name>
    <dbReference type="NCBI Taxonomy" id="2840693"/>
    <lineage>
        <taxon>Bacteria</taxon>
        <taxon>Bacillati</taxon>
        <taxon>Bacillota</taxon>
        <taxon>Clostridia</taxon>
        <taxon>Candidatus Avichristensenella</taxon>
    </lineage>
</organism>
<proteinExistence type="inferred from homology"/>
<evidence type="ECO:0000259" key="10">
    <source>
        <dbReference type="Pfam" id="PF00288"/>
    </source>
</evidence>
<evidence type="ECO:0000256" key="3">
    <source>
        <dbReference type="ARBA" id="ARBA00017473"/>
    </source>
</evidence>
<gene>
    <name evidence="9" type="primary">ispE</name>
    <name evidence="12" type="ORF">IAA66_03250</name>
</gene>
<evidence type="ECO:0000259" key="11">
    <source>
        <dbReference type="Pfam" id="PF08544"/>
    </source>
</evidence>
<dbReference type="PANTHER" id="PTHR43527:SF2">
    <property type="entry name" value="4-DIPHOSPHOCYTIDYL-2-C-METHYL-D-ERYTHRITOL KINASE, CHLOROPLASTIC"/>
    <property type="match status" value="1"/>
</dbReference>
<dbReference type="SUPFAM" id="SSF55060">
    <property type="entry name" value="GHMP Kinase, C-terminal domain"/>
    <property type="match status" value="1"/>
</dbReference>
<dbReference type="GO" id="GO:0005524">
    <property type="term" value="F:ATP binding"/>
    <property type="evidence" value="ECO:0007669"/>
    <property type="project" value="UniProtKB-UniRule"/>
</dbReference>
<dbReference type="InterPro" id="IPR006204">
    <property type="entry name" value="GHMP_kinase_N_dom"/>
</dbReference>
<reference evidence="12" key="2">
    <citation type="journal article" date="2021" name="PeerJ">
        <title>Extensive microbial diversity within the chicken gut microbiome revealed by metagenomics and culture.</title>
        <authorList>
            <person name="Gilroy R."/>
            <person name="Ravi A."/>
            <person name="Getino M."/>
            <person name="Pursley I."/>
            <person name="Horton D.L."/>
            <person name="Alikhan N.F."/>
            <person name="Baker D."/>
            <person name="Gharbi K."/>
            <person name="Hall N."/>
            <person name="Watson M."/>
            <person name="Adriaenssens E.M."/>
            <person name="Foster-Nyarko E."/>
            <person name="Jarju S."/>
            <person name="Secka A."/>
            <person name="Antonio M."/>
            <person name="Oren A."/>
            <person name="Chaudhuri R.R."/>
            <person name="La Ragione R."/>
            <person name="Hildebrand F."/>
            <person name="Pallen M.J."/>
        </authorList>
    </citation>
    <scope>NUCLEOTIDE SEQUENCE</scope>
    <source>
        <strain evidence="12">ChiHile30-977</strain>
    </source>
</reference>
<comment type="caution">
    <text evidence="12">The sequence shown here is derived from an EMBL/GenBank/DDBJ whole genome shotgun (WGS) entry which is preliminary data.</text>
</comment>
<name>A0A9D0YV83_9FIRM</name>
<dbReference type="PIRSF" id="PIRSF010376">
    <property type="entry name" value="IspE"/>
    <property type="match status" value="1"/>
</dbReference>
<keyword evidence="7 9" id="KW-0067">ATP-binding</keyword>
<evidence type="ECO:0000313" key="13">
    <source>
        <dbReference type="Proteomes" id="UP000886819"/>
    </source>
</evidence>
<dbReference type="GO" id="GO:0019288">
    <property type="term" value="P:isopentenyl diphosphate biosynthetic process, methylerythritol 4-phosphate pathway"/>
    <property type="evidence" value="ECO:0007669"/>
    <property type="project" value="UniProtKB-UniRule"/>
</dbReference>
<dbReference type="EC" id="2.7.1.148" evidence="2 9"/>
<accession>A0A9D0YV83</accession>
<dbReference type="GO" id="GO:0050515">
    <property type="term" value="F:4-(cytidine 5'-diphospho)-2-C-methyl-D-erythritol kinase activity"/>
    <property type="evidence" value="ECO:0007669"/>
    <property type="project" value="UniProtKB-UniRule"/>
</dbReference>
<dbReference type="NCBIfam" id="TIGR00154">
    <property type="entry name" value="ispE"/>
    <property type="match status" value="1"/>
</dbReference>
<dbReference type="Pfam" id="PF00288">
    <property type="entry name" value="GHMP_kinases_N"/>
    <property type="match status" value="1"/>
</dbReference>
<keyword evidence="4 9" id="KW-0808">Transferase</keyword>
<reference evidence="12" key="1">
    <citation type="submission" date="2020-10" db="EMBL/GenBank/DDBJ databases">
        <authorList>
            <person name="Gilroy R."/>
        </authorList>
    </citation>
    <scope>NUCLEOTIDE SEQUENCE</scope>
    <source>
        <strain evidence="12">ChiHile30-977</strain>
    </source>
</reference>
<evidence type="ECO:0000256" key="2">
    <source>
        <dbReference type="ARBA" id="ARBA00012052"/>
    </source>
</evidence>
<dbReference type="InterPro" id="IPR013750">
    <property type="entry name" value="GHMP_kinase_C_dom"/>
</dbReference>
<feature type="binding site" evidence="9">
    <location>
        <begin position="91"/>
        <end position="101"/>
    </location>
    <ligand>
        <name>ATP</name>
        <dbReference type="ChEBI" id="CHEBI:30616"/>
    </ligand>
</feature>
<comment type="function">
    <text evidence="9">Catalyzes the phosphorylation of the position 2 hydroxy group of 4-diphosphocytidyl-2C-methyl-D-erythritol.</text>
</comment>
<evidence type="ECO:0000256" key="6">
    <source>
        <dbReference type="ARBA" id="ARBA00022777"/>
    </source>
</evidence>
<sequence>MRLIAHAKVNWALSVLGRRDDGYHELDMLMQSVELGDSLEIRLDEELTLTLHGGPRVPSGDGNLVLRAARRLREAAGVAQGARITMKKRIPVGAGLGGGSADAAAVLLGLNALWNLHMGWQDLRALARSLGSDIPFCMVGGLRRVRGTGEQLEALPCGAPFHLVIVQPCAGLSTPKVFAAYDALAVRPRNPDIEAAVAALAQGDPAALARAMGNALTPASVPIRPQIAMAAQTLEHFGALRAEMTGSGSAVVGLFANAQDADFAWRQCIALWPKSYLTRTTDRGVSLCP</sequence>
<dbReference type="AlphaFoldDB" id="A0A9D0YV83"/>
<dbReference type="InterPro" id="IPR004424">
    <property type="entry name" value="IspE"/>
</dbReference>
<evidence type="ECO:0000313" key="12">
    <source>
        <dbReference type="EMBL" id="HIQ62588.1"/>
    </source>
</evidence>